<feature type="domain" description="HTH cro/C1-type" evidence="1">
    <location>
        <begin position="3"/>
        <end position="61"/>
    </location>
</feature>
<dbReference type="Proteomes" id="UP000553756">
    <property type="component" value="Unassembled WGS sequence"/>
</dbReference>
<comment type="caution">
    <text evidence="2">The sequence shown here is derived from an EMBL/GenBank/DDBJ whole genome shotgun (WGS) entry which is preliminary data.</text>
</comment>
<dbReference type="SMART" id="SM00530">
    <property type="entry name" value="HTH_XRE"/>
    <property type="match status" value="1"/>
</dbReference>
<dbReference type="InterPro" id="IPR010982">
    <property type="entry name" value="Lambda_DNA-bd_dom_sf"/>
</dbReference>
<gene>
    <name evidence="2" type="ORF">G1C94_1391</name>
</gene>
<protein>
    <recommendedName>
        <fullName evidence="1">HTH cro/C1-type domain-containing protein</fullName>
    </recommendedName>
</protein>
<organism evidence="2 3">
    <name type="scientific">Bifidobacterium panos</name>
    <dbReference type="NCBI Taxonomy" id="2675321"/>
    <lineage>
        <taxon>Bacteria</taxon>
        <taxon>Bacillati</taxon>
        <taxon>Actinomycetota</taxon>
        <taxon>Actinomycetes</taxon>
        <taxon>Bifidobacteriales</taxon>
        <taxon>Bifidobacteriaceae</taxon>
        <taxon>Bifidobacterium</taxon>
    </lineage>
</organism>
<evidence type="ECO:0000313" key="3">
    <source>
        <dbReference type="Proteomes" id="UP000553756"/>
    </source>
</evidence>
<accession>A0ABX1SZQ4</accession>
<dbReference type="SUPFAM" id="SSF47413">
    <property type="entry name" value="lambda repressor-like DNA-binding domains"/>
    <property type="match status" value="1"/>
</dbReference>
<reference evidence="2 3" key="1">
    <citation type="submission" date="2020-02" db="EMBL/GenBank/DDBJ databases">
        <title>Characterization of phylogenetic diversity of novel bifidobacterial species isolated in Czech ZOOs.</title>
        <authorList>
            <person name="Lugli G.A."/>
            <person name="Vera N.B."/>
            <person name="Ventura M."/>
        </authorList>
    </citation>
    <scope>NUCLEOTIDE SEQUENCE [LARGE SCALE GENOMIC DNA]</scope>
    <source>
        <strain evidence="2 3">DSM 109963</strain>
    </source>
</reference>
<proteinExistence type="predicted"/>
<keyword evidence="3" id="KW-1185">Reference proteome</keyword>
<sequence>MSIKSLRQARGLSQVKLSYAAEITPSRIQDYESGRMKPEEMRVKTALRLMEALGTDDIRDLLD</sequence>
<dbReference type="CDD" id="cd00093">
    <property type="entry name" value="HTH_XRE"/>
    <property type="match status" value="1"/>
</dbReference>
<dbReference type="PROSITE" id="PS50943">
    <property type="entry name" value="HTH_CROC1"/>
    <property type="match status" value="1"/>
</dbReference>
<dbReference type="Gene3D" id="1.10.260.40">
    <property type="entry name" value="lambda repressor-like DNA-binding domains"/>
    <property type="match status" value="1"/>
</dbReference>
<dbReference type="EMBL" id="JAAIIJ010000028">
    <property type="protein sequence ID" value="NMN02769.1"/>
    <property type="molecule type" value="Genomic_DNA"/>
</dbReference>
<name>A0ABX1SZQ4_9BIFI</name>
<dbReference type="InterPro" id="IPR001387">
    <property type="entry name" value="Cro/C1-type_HTH"/>
</dbReference>
<dbReference type="RefSeq" id="WP_172146988.1">
    <property type="nucleotide sequence ID" value="NZ_JAAIIJ010000028.1"/>
</dbReference>
<evidence type="ECO:0000313" key="2">
    <source>
        <dbReference type="EMBL" id="NMN02769.1"/>
    </source>
</evidence>
<evidence type="ECO:0000259" key="1">
    <source>
        <dbReference type="PROSITE" id="PS50943"/>
    </source>
</evidence>
<dbReference type="Pfam" id="PF13560">
    <property type="entry name" value="HTH_31"/>
    <property type="match status" value="1"/>
</dbReference>